<evidence type="ECO:0000256" key="6">
    <source>
        <dbReference type="ARBA" id="ARBA00023235"/>
    </source>
</evidence>
<evidence type="ECO:0000256" key="4">
    <source>
        <dbReference type="ARBA" id="ARBA00008981"/>
    </source>
</evidence>
<evidence type="ECO:0000313" key="10">
    <source>
        <dbReference type="Proteomes" id="UP000467240"/>
    </source>
</evidence>
<dbReference type="InterPro" id="IPR004639">
    <property type="entry name" value="4pyrrol_synth_GluAld_NH2Trfase"/>
</dbReference>
<dbReference type="PANTHER" id="PTHR43713:SF3">
    <property type="entry name" value="GLUTAMATE-1-SEMIALDEHYDE 2,1-AMINOMUTASE 1, CHLOROPLASTIC-RELATED"/>
    <property type="match status" value="1"/>
</dbReference>
<evidence type="ECO:0000256" key="3">
    <source>
        <dbReference type="ARBA" id="ARBA00004819"/>
    </source>
</evidence>
<evidence type="ECO:0000313" key="9">
    <source>
        <dbReference type="EMBL" id="KAB1654562.1"/>
    </source>
</evidence>
<dbReference type="InterPro" id="IPR015424">
    <property type="entry name" value="PyrdxlP-dep_Trfase"/>
</dbReference>
<dbReference type="CDD" id="cd00610">
    <property type="entry name" value="OAT_like"/>
    <property type="match status" value="1"/>
</dbReference>
<dbReference type="Pfam" id="PF00202">
    <property type="entry name" value="Aminotran_3"/>
    <property type="match status" value="1"/>
</dbReference>
<dbReference type="UniPathway" id="UPA00251">
    <property type="reaction ID" value="UER00317"/>
</dbReference>
<comment type="similarity">
    <text evidence="4 8">Belongs to the class-III pyridoxal-phosphate-dependent aminotransferase family. HemL subfamily.</text>
</comment>
<comment type="subcellular location">
    <subcellularLocation>
        <location evidence="8">Cytoplasm</location>
    </subcellularLocation>
</comment>
<dbReference type="GO" id="GO:0030170">
    <property type="term" value="F:pyridoxal phosphate binding"/>
    <property type="evidence" value="ECO:0007669"/>
    <property type="project" value="InterPro"/>
</dbReference>
<dbReference type="GO" id="GO:0008483">
    <property type="term" value="F:transaminase activity"/>
    <property type="evidence" value="ECO:0007669"/>
    <property type="project" value="InterPro"/>
</dbReference>
<dbReference type="PANTHER" id="PTHR43713">
    <property type="entry name" value="GLUTAMATE-1-SEMIALDEHYDE 2,1-AMINOMUTASE"/>
    <property type="match status" value="1"/>
</dbReference>
<comment type="caution">
    <text evidence="9">The sequence shown here is derived from an EMBL/GenBank/DDBJ whole genome shotgun (WGS) entry which is preliminary data.</text>
</comment>
<dbReference type="GO" id="GO:0005737">
    <property type="term" value="C:cytoplasm"/>
    <property type="evidence" value="ECO:0007669"/>
    <property type="project" value="UniProtKB-SubCell"/>
</dbReference>
<organism evidence="9 10">
    <name type="scientific">Pseudoclavibacter chungangensis</name>
    <dbReference type="NCBI Taxonomy" id="587635"/>
    <lineage>
        <taxon>Bacteria</taxon>
        <taxon>Bacillati</taxon>
        <taxon>Actinomycetota</taxon>
        <taxon>Actinomycetes</taxon>
        <taxon>Micrococcales</taxon>
        <taxon>Microbacteriaceae</taxon>
        <taxon>Pseudoclavibacter</taxon>
    </lineage>
</organism>
<dbReference type="AlphaFoldDB" id="A0A7J5BP62"/>
<keyword evidence="6 8" id="KW-0413">Isomerase</keyword>
<dbReference type="Gene3D" id="3.40.640.10">
    <property type="entry name" value="Type I PLP-dependent aspartate aminotransferase-like (Major domain)"/>
    <property type="match status" value="1"/>
</dbReference>
<dbReference type="OrthoDB" id="9801052at2"/>
<keyword evidence="8" id="KW-0963">Cytoplasm</keyword>
<comment type="catalytic activity">
    <reaction evidence="1 8">
        <text>(S)-4-amino-5-oxopentanoate = 5-aminolevulinate</text>
        <dbReference type="Rhea" id="RHEA:14265"/>
        <dbReference type="ChEBI" id="CHEBI:57501"/>
        <dbReference type="ChEBI" id="CHEBI:356416"/>
        <dbReference type="EC" id="5.4.3.8"/>
    </reaction>
</comment>
<keyword evidence="10" id="KW-1185">Reference proteome</keyword>
<dbReference type="EC" id="5.4.3.8" evidence="8"/>
<proteinExistence type="inferred from homology"/>
<evidence type="ECO:0000256" key="2">
    <source>
        <dbReference type="ARBA" id="ARBA00001933"/>
    </source>
</evidence>
<evidence type="ECO:0000256" key="8">
    <source>
        <dbReference type="HAMAP-Rule" id="MF_00375"/>
    </source>
</evidence>
<dbReference type="SUPFAM" id="SSF53383">
    <property type="entry name" value="PLP-dependent transferases"/>
    <property type="match status" value="1"/>
</dbReference>
<dbReference type="HAMAP" id="MF_00375">
    <property type="entry name" value="HemL_aminotrans_3"/>
    <property type="match status" value="1"/>
</dbReference>
<feature type="modified residue" description="N6-(pyridoxal phosphate)lysine" evidence="8">
    <location>
        <position position="281"/>
    </location>
</feature>
<comment type="pathway">
    <text evidence="3">Porphyrin-containing compound metabolism; protoporphyrin-IX biosynthesis; 5-aminolevulinate from L-glutamyl-tRNA(Glu): step 2/2.</text>
</comment>
<dbReference type="Proteomes" id="UP000467240">
    <property type="component" value="Unassembled WGS sequence"/>
</dbReference>
<reference evidence="9 10" key="1">
    <citation type="submission" date="2019-09" db="EMBL/GenBank/DDBJ databases">
        <title>Phylogeny of genus Pseudoclavibacter and closely related genus.</title>
        <authorList>
            <person name="Li Y."/>
        </authorList>
    </citation>
    <scope>NUCLEOTIDE SEQUENCE [LARGE SCALE GENOMIC DNA]</scope>
    <source>
        <strain evidence="9 10">DSM 23821</strain>
    </source>
</reference>
<protein>
    <recommendedName>
        <fullName evidence="8">Glutamate-1-semialdehyde 2,1-aminomutase</fullName>
        <shortName evidence="8">GSA</shortName>
        <ecNumber evidence="8">5.4.3.8</ecNumber>
    </recommendedName>
    <alternativeName>
        <fullName evidence="8">Glutamate-1-semialdehyde aminotransferase</fullName>
        <shortName evidence="8">GSA-AT</shortName>
    </alternativeName>
</protein>
<evidence type="ECO:0000256" key="5">
    <source>
        <dbReference type="ARBA" id="ARBA00022898"/>
    </source>
</evidence>
<comment type="subunit">
    <text evidence="8">Homodimer.</text>
</comment>
<comment type="cofactor">
    <cofactor evidence="2 8">
        <name>pyridoxal 5'-phosphate</name>
        <dbReference type="ChEBI" id="CHEBI:597326"/>
    </cofactor>
</comment>
<dbReference type="InterPro" id="IPR015421">
    <property type="entry name" value="PyrdxlP-dep_Trfase_major"/>
</dbReference>
<dbReference type="InterPro" id="IPR015422">
    <property type="entry name" value="PyrdxlP-dep_Trfase_small"/>
</dbReference>
<accession>A0A7J5BP62</accession>
<dbReference type="GO" id="GO:0006782">
    <property type="term" value="P:protoporphyrinogen IX biosynthetic process"/>
    <property type="evidence" value="ECO:0007669"/>
    <property type="project" value="UniProtKB-UniRule"/>
</dbReference>
<gene>
    <name evidence="8" type="primary">hemL</name>
    <name evidence="9" type="ORF">F8O01_13495</name>
</gene>
<dbReference type="GO" id="GO:0042286">
    <property type="term" value="F:glutamate-1-semialdehyde 2,1-aminomutase activity"/>
    <property type="evidence" value="ECO:0007669"/>
    <property type="project" value="UniProtKB-UniRule"/>
</dbReference>
<keyword evidence="7 8" id="KW-0627">Porphyrin biosynthesis</keyword>
<sequence length="458" mass="46612">MTVDRTESAHWFERAQTVTPGGVNSPVRAYGSVGGVPPFLASGSGAVVTDVDGNEYVDLVCGWGPLLLGHAHPQVVEAVREQAAKGLSFGAPSTVEVELAEEIVSRIAPVEQARLVSTGTEATMTALRLARGVTGRDRIIKFAGCYHGHSDGLLAAAGSGLATLALPGSAGVPADVTAQTIVVPYNDLEAVRAAFEAHPGEIAAVITEASPANMGVVPPAPGFNRALADEVRRHGALLVCDEVLTGFRTGPAGWWGEEQAGRGSGGVASAGWQADLYTFGKVIGGGMPVAALGGSREIMSHLAPQGSVYQAGTLSGNPVACAAGLETLRLADAGVYAAVDRAADEVVSLVSGALQAEGVAHAVQRVGNLFGFAFGDGAALGWTGESGGPADESQVKRQEAYRYAPFFHAMLDGGVSLAPSVFEAWFCSAAHDDAALERIAAAVPAAARAAAAARPDEG</sequence>
<keyword evidence="5 8" id="KW-0663">Pyridoxal phosphate</keyword>
<name>A0A7J5BP62_9MICO</name>
<evidence type="ECO:0000256" key="1">
    <source>
        <dbReference type="ARBA" id="ARBA00001579"/>
    </source>
</evidence>
<evidence type="ECO:0000256" key="7">
    <source>
        <dbReference type="ARBA" id="ARBA00023244"/>
    </source>
</evidence>
<dbReference type="EMBL" id="WBJZ01000018">
    <property type="protein sequence ID" value="KAB1654562.1"/>
    <property type="molecule type" value="Genomic_DNA"/>
</dbReference>
<dbReference type="Gene3D" id="3.90.1150.10">
    <property type="entry name" value="Aspartate Aminotransferase, domain 1"/>
    <property type="match status" value="1"/>
</dbReference>
<dbReference type="NCBIfam" id="NF000818">
    <property type="entry name" value="PRK00062.1"/>
    <property type="match status" value="1"/>
</dbReference>
<dbReference type="FunFam" id="3.40.640.10:FF:000021">
    <property type="entry name" value="Glutamate-1-semialdehyde 2,1-aminomutase"/>
    <property type="match status" value="1"/>
</dbReference>
<dbReference type="InterPro" id="IPR005814">
    <property type="entry name" value="Aminotrans_3"/>
</dbReference>
<dbReference type="RefSeq" id="WP_158041478.1">
    <property type="nucleotide sequence ID" value="NZ_JACCFV010000001.1"/>
</dbReference>